<evidence type="ECO:0000313" key="2">
    <source>
        <dbReference type="EMBL" id="RUT78292.1"/>
    </source>
</evidence>
<protein>
    <submittedName>
        <fullName evidence="2">Uncharacterized protein</fullName>
    </submittedName>
</protein>
<accession>A0A434AV22</accession>
<feature type="transmembrane region" description="Helical" evidence="1">
    <location>
        <begin position="20"/>
        <end position="44"/>
    </location>
</feature>
<keyword evidence="1" id="KW-1133">Transmembrane helix</keyword>
<name>A0A434AV22_9BACT</name>
<keyword evidence="3" id="KW-1185">Reference proteome</keyword>
<dbReference type="AlphaFoldDB" id="A0A434AV22"/>
<evidence type="ECO:0000313" key="3">
    <source>
        <dbReference type="Proteomes" id="UP000282985"/>
    </source>
</evidence>
<comment type="caution">
    <text evidence="2">The sequence shown here is derived from an EMBL/GenBank/DDBJ whole genome shotgun (WGS) entry which is preliminary data.</text>
</comment>
<organism evidence="2 3">
    <name type="scientific">Ancylomarina longa</name>
    <dbReference type="NCBI Taxonomy" id="2487017"/>
    <lineage>
        <taxon>Bacteria</taxon>
        <taxon>Pseudomonadati</taxon>
        <taxon>Bacteroidota</taxon>
        <taxon>Bacteroidia</taxon>
        <taxon>Marinilabiliales</taxon>
        <taxon>Marinifilaceae</taxon>
        <taxon>Ancylomarina</taxon>
    </lineage>
</organism>
<proteinExistence type="predicted"/>
<evidence type="ECO:0000256" key="1">
    <source>
        <dbReference type="SAM" id="Phobius"/>
    </source>
</evidence>
<dbReference type="Proteomes" id="UP000282985">
    <property type="component" value="Unassembled WGS sequence"/>
</dbReference>
<sequence>MLVFVDLILERGSLAQFKRLMSLHSIFGKMVFQISLEWFVFIDLGKKKRRPKRSSFVSVYFY</sequence>
<gene>
    <name evidence="2" type="ORF">DLK05_09500</name>
</gene>
<dbReference type="EMBL" id="RJJX01000010">
    <property type="protein sequence ID" value="RUT78292.1"/>
    <property type="molecule type" value="Genomic_DNA"/>
</dbReference>
<keyword evidence="1" id="KW-0472">Membrane</keyword>
<keyword evidence="1" id="KW-0812">Transmembrane</keyword>
<reference evidence="2 3" key="1">
    <citation type="submission" date="2018-11" db="EMBL/GenBank/DDBJ databases">
        <title>Parancylomarina longa gen. nov., sp. nov., isolated from sediments of southern Okinawa.</title>
        <authorList>
            <person name="Fu T."/>
        </authorList>
    </citation>
    <scope>NUCLEOTIDE SEQUENCE [LARGE SCALE GENOMIC DNA]</scope>
    <source>
        <strain evidence="2 3">T3-2 S1-C</strain>
    </source>
</reference>